<dbReference type="EMBL" id="JACEFO010002788">
    <property type="protein sequence ID" value="KAF8649088.1"/>
    <property type="molecule type" value="Genomic_DNA"/>
</dbReference>
<organism evidence="7 8">
    <name type="scientific">Digitaria exilis</name>
    <dbReference type="NCBI Taxonomy" id="1010633"/>
    <lineage>
        <taxon>Eukaryota</taxon>
        <taxon>Viridiplantae</taxon>
        <taxon>Streptophyta</taxon>
        <taxon>Embryophyta</taxon>
        <taxon>Tracheophyta</taxon>
        <taxon>Spermatophyta</taxon>
        <taxon>Magnoliopsida</taxon>
        <taxon>Liliopsida</taxon>
        <taxon>Poales</taxon>
        <taxon>Poaceae</taxon>
        <taxon>PACMAD clade</taxon>
        <taxon>Panicoideae</taxon>
        <taxon>Panicodae</taxon>
        <taxon>Paniceae</taxon>
        <taxon>Anthephorinae</taxon>
        <taxon>Digitaria</taxon>
    </lineage>
</organism>
<evidence type="ECO:0000313" key="7">
    <source>
        <dbReference type="EMBL" id="KAF8649088.1"/>
    </source>
</evidence>
<dbReference type="Proteomes" id="UP000636709">
    <property type="component" value="Unassembled WGS sequence"/>
</dbReference>
<comment type="caution">
    <text evidence="7">The sequence shown here is derived from an EMBL/GenBank/DDBJ whole genome shotgun (WGS) entry which is preliminary data.</text>
</comment>
<keyword evidence="4 6" id="KW-1133">Transmembrane helix</keyword>
<name>A0A835A5I9_9POAL</name>
<keyword evidence="5 6" id="KW-0472">Membrane</keyword>
<dbReference type="OrthoDB" id="8904098at2759"/>
<feature type="transmembrane region" description="Helical" evidence="6">
    <location>
        <begin position="129"/>
        <end position="151"/>
    </location>
</feature>
<evidence type="ECO:0000313" key="8">
    <source>
        <dbReference type="Proteomes" id="UP000636709"/>
    </source>
</evidence>
<gene>
    <name evidence="7" type="ORF">HU200_064436</name>
</gene>
<comment type="subcellular location">
    <subcellularLocation>
        <location evidence="1">Membrane</location>
        <topology evidence="1">Multi-pass membrane protein</topology>
    </subcellularLocation>
</comment>
<dbReference type="GO" id="GO:0016020">
    <property type="term" value="C:membrane"/>
    <property type="evidence" value="ECO:0007669"/>
    <property type="project" value="UniProtKB-SubCell"/>
</dbReference>
<feature type="transmembrane region" description="Helical" evidence="6">
    <location>
        <begin position="225"/>
        <end position="244"/>
    </location>
</feature>
<keyword evidence="8" id="KW-1185">Reference proteome</keyword>
<dbReference type="PANTHER" id="PTHR11654">
    <property type="entry name" value="OLIGOPEPTIDE TRANSPORTER-RELATED"/>
    <property type="match status" value="1"/>
</dbReference>
<proteinExistence type="inferred from homology"/>
<dbReference type="Gene3D" id="1.20.1250.20">
    <property type="entry name" value="MFS general substrate transporter like domains"/>
    <property type="match status" value="2"/>
</dbReference>
<keyword evidence="3 6" id="KW-0812">Transmembrane</keyword>
<evidence type="ECO:0000256" key="4">
    <source>
        <dbReference type="ARBA" id="ARBA00022989"/>
    </source>
</evidence>
<dbReference type="Pfam" id="PF00854">
    <property type="entry name" value="PTR2"/>
    <property type="match status" value="2"/>
</dbReference>
<evidence type="ECO:0000256" key="3">
    <source>
        <dbReference type="ARBA" id="ARBA00022692"/>
    </source>
</evidence>
<protein>
    <submittedName>
        <fullName evidence="7">Uncharacterized protein</fullName>
    </submittedName>
</protein>
<accession>A0A835A5I9</accession>
<feature type="transmembrane region" description="Helical" evidence="6">
    <location>
        <begin position="250"/>
        <end position="269"/>
    </location>
</feature>
<evidence type="ECO:0000256" key="5">
    <source>
        <dbReference type="ARBA" id="ARBA00023136"/>
    </source>
</evidence>
<dbReference type="InterPro" id="IPR036259">
    <property type="entry name" value="MFS_trans_sf"/>
</dbReference>
<feature type="transmembrane region" description="Helical" evidence="6">
    <location>
        <begin position="90"/>
        <end position="109"/>
    </location>
</feature>
<dbReference type="GO" id="GO:0022857">
    <property type="term" value="F:transmembrane transporter activity"/>
    <property type="evidence" value="ECO:0007669"/>
    <property type="project" value="InterPro"/>
</dbReference>
<comment type="similarity">
    <text evidence="2">Belongs to the major facilitator superfamily. Proton-dependent oligopeptide transporter (POT/PTR) (TC 2.A.17) family.</text>
</comment>
<evidence type="ECO:0000256" key="6">
    <source>
        <dbReference type="SAM" id="Phobius"/>
    </source>
</evidence>
<evidence type="ECO:0000256" key="2">
    <source>
        <dbReference type="ARBA" id="ARBA00005982"/>
    </source>
</evidence>
<dbReference type="InterPro" id="IPR000109">
    <property type="entry name" value="POT_fam"/>
</dbReference>
<reference evidence="7" key="1">
    <citation type="submission" date="2020-07" db="EMBL/GenBank/DDBJ databases">
        <title>Genome sequence and genetic diversity analysis of an under-domesticated orphan crop, white fonio (Digitaria exilis).</title>
        <authorList>
            <person name="Bennetzen J.L."/>
            <person name="Chen S."/>
            <person name="Ma X."/>
            <person name="Wang X."/>
            <person name="Yssel A.E.J."/>
            <person name="Chaluvadi S.R."/>
            <person name="Johnson M."/>
            <person name="Gangashetty P."/>
            <person name="Hamidou F."/>
            <person name="Sanogo M.D."/>
            <person name="Zwaenepoel A."/>
            <person name="Wallace J."/>
            <person name="Van De Peer Y."/>
            <person name="Van Deynze A."/>
        </authorList>
    </citation>
    <scope>NUCLEOTIDE SEQUENCE</scope>
    <source>
        <tissue evidence="7">Leaves</tissue>
    </source>
</reference>
<sequence>MLGSSSYRVPKASWEPNRQKFFTVIRCSNSQVGLSECRNDDSLLHVTADENASLVDGHKLQHTPQLSESRQRRSWVIPWRLCTVTQVEELKVIVGMLPIWATGIVYFSVLAQFSSTFLEQGRTMNTQVVGGFAIPAASLASFDAVSVIFWCQSTTGSRPSSQAAHRQCPWPLGAAALRRRPFPLGHGDGPRRRWSRRGAWRWRTPSARRGEVAMAMSILWQVPQYFLVGASVVFACVGQTEFFYNEAPRSMRSLCSALALLTVALGSYLSSLV</sequence>
<evidence type="ECO:0000256" key="1">
    <source>
        <dbReference type="ARBA" id="ARBA00004141"/>
    </source>
</evidence>
<dbReference type="AlphaFoldDB" id="A0A835A5I9"/>